<evidence type="ECO:0000259" key="4">
    <source>
        <dbReference type="Pfam" id="PF09375"/>
    </source>
</evidence>
<dbReference type="RefSeq" id="WP_132603924.1">
    <property type="nucleotide sequence ID" value="NZ_NRRP01000011.1"/>
</dbReference>
<gene>
    <name evidence="5" type="ORF">EV656_10879</name>
</gene>
<evidence type="ECO:0000256" key="2">
    <source>
        <dbReference type="ARBA" id="ARBA00022729"/>
    </source>
</evidence>
<dbReference type="CDD" id="cd14659">
    <property type="entry name" value="Imelysin-like_IPPA"/>
    <property type="match status" value="1"/>
</dbReference>
<evidence type="ECO:0000313" key="5">
    <source>
        <dbReference type="EMBL" id="TCP22033.1"/>
    </source>
</evidence>
<proteinExistence type="predicted"/>
<dbReference type="OrthoDB" id="5729110at2"/>
<accession>A0A4R2NKE7</accession>
<dbReference type="EMBL" id="SLXL01000008">
    <property type="protein sequence ID" value="TCP22033.1"/>
    <property type="molecule type" value="Genomic_DNA"/>
</dbReference>
<evidence type="ECO:0000313" key="6">
    <source>
        <dbReference type="Proteomes" id="UP000295733"/>
    </source>
</evidence>
<dbReference type="InterPro" id="IPR038352">
    <property type="entry name" value="Imelysin_sf"/>
</dbReference>
<reference evidence="5 6" key="1">
    <citation type="submission" date="2019-03" db="EMBL/GenBank/DDBJ databases">
        <title>Genomic Encyclopedia of Type Strains, Phase IV (KMG-IV): sequencing the most valuable type-strain genomes for metagenomic binning, comparative biology and taxonomic classification.</title>
        <authorList>
            <person name="Goeker M."/>
        </authorList>
    </citation>
    <scope>NUCLEOTIDE SEQUENCE [LARGE SCALE GENOMIC DNA]</scope>
    <source>
        <strain evidence="5 6">DSM 2781</strain>
    </source>
</reference>
<feature type="domain" description="Imelysin-like" evidence="4">
    <location>
        <begin position="32"/>
        <end position="309"/>
    </location>
</feature>
<keyword evidence="2 3" id="KW-0732">Signal</keyword>
<dbReference type="Pfam" id="PF09375">
    <property type="entry name" value="Peptidase_M75"/>
    <property type="match status" value="1"/>
</dbReference>
<feature type="signal peptide" evidence="3">
    <location>
        <begin position="1"/>
        <end position="22"/>
    </location>
</feature>
<keyword evidence="6" id="KW-1185">Reference proteome</keyword>
<comment type="caution">
    <text evidence="5">The sequence shown here is derived from an EMBL/GenBank/DDBJ whole genome shotgun (WGS) entry which is preliminary data.</text>
</comment>
<evidence type="ECO:0000256" key="3">
    <source>
        <dbReference type="SAM" id="SignalP"/>
    </source>
</evidence>
<organism evidence="5 6">
    <name type="scientific">Rhodovulum adriaticum</name>
    <name type="common">Rhodopseudomonas adriatica</name>
    <dbReference type="NCBI Taxonomy" id="35804"/>
    <lineage>
        <taxon>Bacteria</taxon>
        <taxon>Pseudomonadati</taxon>
        <taxon>Pseudomonadota</taxon>
        <taxon>Alphaproteobacteria</taxon>
        <taxon>Rhodobacterales</taxon>
        <taxon>Paracoccaceae</taxon>
        <taxon>Rhodovulum</taxon>
    </lineage>
</organism>
<dbReference type="InterPro" id="IPR034984">
    <property type="entry name" value="Imelysin-like_IPPA"/>
</dbReference>
<name>A0A4R2NKE7_RHOAD</name>
<dbReference type="Gene3D" id="1.20.1420.20">
    <property type="entry name" value="M75 peptidase, HXXE motif"/>
    <property type="match status" value="1"/>
</dbReference>
<dbReference type="AlphaFoldDB" id="A0A4R2NKE7"/>
<evidence type="ECO:0000256" key="1">
    <source>
        <dbReference type="ARBA" id="ARBA00004196"/>
    </source>
</evidence>
<feature type="chain" id="PRO_5020843835" description="Imelysin-like domain-containing protein" evidence="3">
    <location>
        <begin position="23"/>
        <end position="333"/>
    </location>
</feature>
<dbReference type="GO" id="GO:0030313">
    <property type="term" value="C:cell envelope"/>
    <property type="evidence" value="ECO:0007669"/>
    <property type="project" value="UniProtKB-SubCell"/>
</dbReference>
<sequence>MKQILLAIGIVIALLLPPRAHADVGAVIDGHILPGHAGFAAATGDLATAAARDCTPDALRPTYQAAFDAWMGVSHLRLGPVEEEGRALAIAFWPDTRGLVPRTLGRLIAAQDPVVTDPAGFAEVSVAGRGLFALERLLFDPDFAGYGPGDYTCALTRAIATDLARMAARIDTEWRDGFADTLRNAGAPGNPVYHGEKEGAQALFTALVTGLEFTADQRLDRPLGTFDRPRPNRAEARRAGRPLRNITLSLTALRDLAMHLANDDAPQTAAAFDRALETAAALDDPLLAGVADPQGRLRVEILQQHVRAARDAARAEIGPRLGVSAGFNALDGD</sequence>
<dbReference type="InterPro" id="IPR018976">
    <property type="entry name" value="Imelysin-like"/>
</dbReference>
<protein>
    <recommendedName>
        <fullName evidence="4">Imelysin-like domain-containing protein</fullName>
    </recommendedName>
</protein>
<dbReference type="Proteomes" id="UP000295733">
    <property type="component" value="Unassembled WGS sequence"/>
</dbReference>
<comment type="subcellular location">
    <subcellularLocation>
        <location evidence="1">Cell envelope</location>
    </subcellularLocation>
</comment>